<feature type="domain" description="DSBA-like thioredoxin" evidence="1">
    <location>
        <begin position="23"/>
        <end position="225"/>
    </location>
</feature>
<protein>
    <submittedName>
        <fullName evidence="2">DsbA family oxidoreductase</fullName>
    </submittedName>
</protein>
<dbReference type="PANTHER" id="PTHR13887:SF41">
    <property type="entry name" value="THIOREDOXIN SUPERFAMILY PROTEIN"/>
    <property type="match status" value="1"/>
</dbReference>
<name>A0ABT8S5M4_9BURK</name>
<dbReference type="EMBL" id="JAUKVY010000012">
    <property type="protein sequence ID" value="MDO1534220.1"/>
    <property type="molecule type" value="Genomic_DNA"/>
</dbReference>
<dbReference type="PANTHER" id="PTHR13887">
    <property type="entry name" value="GLUTATHIONE S-TRANSFERASE KAPPA"/>
    <property type="match status" value="1"/>
</dbReference>
<sequence>MHSPEPALAAADREDAGTQPTLTVEVYFDFVCPWCLIGKRQLDAAASRLAQLRPDVRLHTVWHSYPLLPDVPPGGLPYQAFYVARLGSPEAVARRRAQVRQAGQAAGVPFAFDRIAVMPNTAAAHARVAQAAAVGTEVQQRQLIDRIFMAYFNGGRDIGDASVLAQLARDCGLPAEAPVPGAERSQGRDPQAKVRHLVSGVPFFVFDASLALAGAVSADTLLDAMLRALTPA</sequence>
<evidence type="ECO:0000313" key="2">
    <source>
        <dbReference type="EMBL" id="MDO1534220.1"/>
    </source>
</evidence>
<keyword evidence="3" id="KW-1185">Reference proteome</keyword>
<dbReference type="CDD" id="cd03024">
    <property type="entry name" value="DsbA_FrnE"/>
    <property type="match status" value="1"/>
</dbReference>
<dbReference type="Pfam" id="PF01323">
    <property type="entry name" value="DSBA"/>
    <property type="match status" value="1"/>
</dbReference>
<proteinExistence type="predicted"/>
<reference evidence="2" key="1">
    <citation type="submission" date="2023-06" db="EMBL/GenBank/DDBJ databases">
        <authorList>
            <person name="Jiang Y."/>
            <person name="Liu Q."/>
        </authorList>
    </citation>
    <scope>NUCLEOTIDE SEQUENCE</scope>
    <source>
        <strain evidence="2">CGMCC 1.12090</strain>
    </source>
</reference>
<organism evidence="2 3">
    <name type="scientific">Variovorax ginsengisoli</name>
    <dbReference type="NCBI Taxonomy" id="363844"/>
    <lineage>
        <taxon>Bacteria</taxon>
        <taxon>Pseudomonadati</taxon>
        <taxon>Pseudomonadota</taxon>
        <taxon>Betaproteobacteria</taxon>
        <taxon>Burkholderiales</taxon>
        <taxon>Comamonadaceae</taxon>
        <taxon>Variovorax</taxon>
    </lineage>
</organism>
<accession>A0ABT8S5M4</accession>
<dbReference type="InterPro" id="IPR036249">
    <property type="entry name" value="Thioredoxin-like_sf"/>
</dbReference>
<evidence type="ECO:0000259" key="1">
    <source>
        <dbReference type="Pfam" id="PF01323"/>
    </source>
</evidence>
<evidence type="ECO:0000313" key="3">
    <source>
        <dbReference type="Proteomes" id="UP001169027"/>
    </source>
</evidence>
<dbReference type="Proteomes" id="UP001169027">
    <property type="component" value="Unassembled WGS sequence"/>
</dbReference>
<gene>
    <name evidence="2" type="ORF">Q2T77_18185</name>
</gene>
<comment type="caution">
    <text evidence="2">The sequence shown here is derived from an EMBL/GenBank/DDBJ whole genome shotgun (WGS) entry which is preliminary data.</text>
</comment>
<dbReference type="SUPFAM" id="SSF52833">
    <property type="entry name" value="Thioredoxin-like"/>
    <property type="match status" value="1"/>
</dbReference>
<dbReference type="Gene3D" id="3.40.30.10">
    <property type="entry name" value="Glutaredoxin"/>
    <property type="match status" value="1"/>
</dbReference>
<dbReference type="InterPro" id="IPR001853">
    <property type="entry name" value="DSBA-like_thioredoxin_dom"/>
</dbReference>
<dbReference type="RefSeq" id="WP_301811610.1">
    <property type="nucleotide sequence ID" value="NZ_JAUJZH010000012.1"/>
</dbReference>